<protein>
    <submittedName>
        <fullName evidence="8">Cation:proton antiporter</fullName>
    </submittedName>
</protein>
<dbReference type="EMBL" id="VSIX01000029">
    <property type="protein sequence ID" value="TYB31735.1"/>
    <property type="molecule type" value="Genomic_DNA"/>
</dbReference>
<dbReference type="AlphaFoldDB" id="A0A5D0MII9"/>
<sequence length="164" mass="19076">MRSKIVLFIVALVVWLGFTWPPDLSHLLVGILVAIFVAYMTGDMFITRPHHLIHPLRYFWLFVYIPVFIWECFKANLDVVYRVIHPDVPINPGIVKVKTKLKSDTGITFLANSITLTPGTLSVDVDQDNGYLYIHWIHVFNEDVEGATKDIVRRFEYILERIFE</sequence>
<comment type="caution">
    <text evidence="8">The sequence shown here is derived from an EMBL/GenBank/DDBJ whole genome shotgun (WGS) entry which is preliminary data.</text>
</comment>
<dbReference type="GO" id="GO:0008324">
    <property type="term" value="F:monoatomic cation transmembrane transporter activity"/>
    <property type="evidence" value="ECO:0007669"/>
    <property type="project" value="InterPro"/>
</dbReference>
<dbReference type="Pfam" id="PF01899">
    <property type="entry name" value="MNHE"/>
    <property type="match status" value="1"/>
</dbReference>
<keyword evidence="4 7" id="KW-0812">Transmembrane</keyword>
<feature type="transmembrane region" description="Helical" evidence="7">
    <location>
        <begin position="5"/>
        <end position="21"/>
    </location>
</feature>
<evidence type="ECO:0000256" key="7">
    <source>
        <dbReference type="SAM" id="Phobius"/>
    </source>
</evidence>
<evidence type="ECO:0000313" key="8">
    <source>
        <dbReference type="EMBL" id="TYB31735.1"/>
    </source>
</evidence>
<accession>A0A5D0MII9</accession>
<dbReference type="Proteomes" id="UP000324143">
    <property type="component" value="Unassembled WGS sequence"/>
</dbReference>
<reference evidence="8" key="1">
    <citation type="submission" date="2019-08" db="EMBL/GenBank/DDBJ databases">
        <title>Genomic characterization of a novel candidate phylum (ARYD3) from a high temperature, high salinity tertiary oil reservoir in north central Oklahoma, USA.</title>
        <authorList>
            <person name="Youssef N.H."/>
            <person name="Yadav A."/>
            <person name="Elshahed M.S."/>
        </authorList>
    </citation>
    <scope>NUCLEOTIDE SEQUENCE [LARGE SCALE GENOMIC DNA]</scope>
    <source>
        <strain evidence="8">ARYD3</strain>
    </source>
</reference>
<organism evidence="8 9">
    <name type="scientific">Candidatus Mcinerneyibacterium aminivorans</name>
    <dbReference type="NCBI Taxonomy" id="2703815"/>
    <lineage>
        <taxon>Bacteria</taxon>
        <taxon>Candidatus Macinerneyibacteriota</taxon>
        <taxon>Candidatus Mcinerneyibacteria</taxon>
        <taxon>Candidatus Mcinerneyibacteriales</taxon>
        <taxon>Candidatus Mcinerneyibacteriaceae</taxon>
        <taxon>Candidatus Mcinerneyibacterium</taxon>
    </lineage>
</organism>
<keyword evidence="6 7" id="KW-0472">Membrane</keyword>
<name>A0A5D0MII9_9BACT</name>
<feature type="transmembrane region" description="Helical" evidence="7">
    <location>
        <begin position="27"/>
        <end position="46"/>
    </location>
</feature>
<keyword evidence="9" id="KW-1185">Reference proteome</keyword>
<feature type="transmembrane region" description="Helical" evidence="7">
    <location>
        <begin position="58"/>
        <end position="77"/>
    </location>
</feature>
<gene>
    <name evidence="8" type="ORF">FXF47_02375</name>
</gene>
<proteinExistence type="inferred from homology"/>
<evidence type="ECO:0000256" key="4">
    <source>
        <dbReference type="ARBA" id="ARBA00022692"/>
    </source>
</evidence>
<keyword evidence="3" id="KW-1003">Cell membrane</keyword>
<evidence type="ECO:0000256" key="5">
    <source>
        <dbReference type="ARBA" id="ARBA00022989"/>
    </source>
</evidence>
<evidence type="ECO:0000313" key="9">
    <source>
        <dbReference type="Proteomes" id="UP000324143"/>
    </source>
</evidence>
<dbReference type="GO" id="GO:0005886">
    <property type="term" value="C:plasma membrane"/>
    <property type="evidence" value="ECO:0007669"/>
    <property type="project" value="UniProtKB-SubCell"/>
</dbReference>
<dbReference type="InterPro" id="IPR002758">
    <property type="entry name" value="Cation_antiport_E"/>
</dbReference>
<evidence type="ECO:0000256" key="1">
    <source>
        <dbReference type="ARBA" id="ARBA00004651"/>
    </source>
</evidence>
<keyword evidence="5 7" id="KW-1133">Transmembrane helix</keyword>
<dbReference type="PIRSF" id="PIRSF019239">
    <property type="entry name" value="MrpE"/>
    <property type="match status" value="1"/>
</dbReference>
<evidence type="ECO:0000256" key="2">
    <source>
        <dbReference type="ARBA" id="ARBA00006228"/>
    </source>
</evidence>
<comment type="similarity">
    <text evidence="2">Belongs to the CPA3 antiporters (TC 2.A.63) subunit E family.</text>
</comment>
<dbReference type="PANTHER" id="PTHR34584">
    <property type="entry name" value="NA(+)/H(+) ANTIPORTER SUBUNIT E1"/>
    <property type="match status" value="1"/>
</dbReference>
<comment type="subcellular location">
    <subcellularLocation>
        <location evidence="1">Cell membrane</location>
        <topology evidence="1">Multi-pass membrane protein</topology>
    </subcellularLocation>
</comment>
<evidence type="ECO:0000256" key="6">
    <source>
        <dbReference type="ARBA" id="ARBA00023136"/>
    </source>
</evidence>
<dbReference type="PANTHER" id="PTHR34584:SF1">
    <property type="entry name" value="NA(+)_H(+) ANTIPORTER SUBUNIT E1"/>
    <property type="match status" value="1"/>
</dbReference>
<evidence type="ECO:0000256" key="3">
    <source>
        <dbReference type="ARBA" id="ARBA00022475"/>
    </source>
</evidence>